<dbReference type="Pfam" id="PF08774">
    <property type="entry name" value="VRR_NUC"/>
    <property type="match status" value="1"/>
</dbReference>
<dbReference type="Proteomes" id="UP000501161">
    <property type="component" value="Segment"/>
</dbReference>
<evidence type="ECO:0000256" key="1">
    <source>
        <dbReference type="ARBA" id="ARBA00001946"/>
    </source>
</evidence>
<evidence type="ECO:0000313" key="6">
    <source>
        <dbReference type="Proteomes" id="UP000501161"/>
    </source>
</evidence>
<comment type="cofactor">
    <cofactor evidence="1">
        <name>Mg(2+)</name>
        <dbReference type="ChEBI" id="CHEBI:18420"/>
    </cofactor>
</comment>
<accession>A0A7D0GHQ8</accession>
<feature type="domain" description="VRR-NUC" evidence="4">
    <location>
        <begin position="14"/>
        <end position="97"/>
    </location>
</feature>
<sequence length="110" mass="13011">MKIQDYRSLQAKAMSERQLQDQIIELAKRMGLIVYHTHNSRRSEPGFPDIVLVHPKQRRVMWRELKSETGTTTPEQKVWISTLSLVGEDVDVWRPRDWVSGRIERELRGQ</sequence>
<organism evidence="5 6">
    <name type="scientific">Brevibacterium phage AGM3</name>
    <dbReference type="NCBI Taxonomy" id="2591420"/>
    <lineage>
        <taxon>Viruses</taxon>
        <taxon>Duplodnaviria</taxon>
        <taxon>Heunggongvirae</taxon>
        <taxon>Uroviricota</taxon>
        <taxon>Caudoviricetes</taxon>
        <taxon>Agmunavirus</taxon>
        <taxon>Agmunavirus AGM1</taxon>
    </lineage>
</organism>
<dbReference type="InterPro" id="IPR014883">
    <property type="entry name" value="VRR_NUC"/>
</dbReference>
<evidence type="ECO:0000259" key="4">
    <source>
        <dbReference type="SMART" id="SM00990"/>
    </source>
</evidence>
<evidence type="ECO:0000256" key="2">
    <source>
        <dbReference type="ARBA" id="ARBA00022722"/>
    </source>
</evidence>
<keyword evidence="3" id="KW-0378">Hydrolase</keyword>
<evidence type="ECO:0000256" key="3">
    <source>
        <dbReference type="ARBA" id="ARBA00022801"/>
    </source>
</evidence>
<reference evidence="5 6" key="1">
    <citation type="submission" date="2019-06" db="EMBL/GenBank/DDBJ databases">
        <title>DNA tandem repeats contribute to Brevibacterium aurantiacum phages genetic diversity.</title>
        <authorList>
            <person name="de Melo A.G."/>
            <person name="Rousseau G.M."/>
            <person name="Tremblay D.M."/>
            <person name="Labrie S.J."/>
            <person name="Moineau S."/>
        </authorList>
    </citation>
    <scope>NUCLEOTIDE SEQUENCE [LARGE SCALE GENOMIC DNA]</scope>
</reference>
<proteinExistence type="predicted"/>
<evidence type="ECO:0000313" key="5">
    <source>
        <dbReference type="EMBL" id="QDH85747.1"/>
    </source>
</evidence>
<dbReference type="InterPro" id="IPR011856">
    <property type="entry name" value="tRNA_endonuc-like_dom_sf"/>
</dbReference>
<dbReference type="EMBL" id="MN023178">
    <property type="protein sequence ID" value="QDH85747.1"/>
    <property type="molecule type" value="Genomic_DNA"/>
</dbReference>
<name>A0A7D0GHQ8_9CAUD</name>
<protein>
    <submittedName>
        <fullName evidence="5">VRR-NUC domain-containing protein</fullName>
    </submittedName>
</protein>
<dbReference type="GO" id="GO:0016788">
    <property type="term" value="F:hydrolase activity, acting on ester bonds"/>
    <property type="evidence" value="ECO:0007669"/>
    <property type="project" value="InterPro"/>
</dbReference>
<dbReference type="Gene3D" id="3.40.1350.10">
    <property type="match status" value="1"/>
</dbReference>
<dbReference type="GO" id="GO:0004518">
    <property type="term" value="F:nuclease activity"/>
    <property type="evidence" value="ECO:0007669"/>
    <property type="project" value="UniProtKB-KW"/>
</dbReference>
<dbReference type="SMART" id="SM00990">
    <property type="entry name" value="VRR_NUC"/>
    <property type="match status" value="1"/>
</dbReference>
<gene>
    <name evidence="5" type="ORF">AGM3_0051</name>
</gene>
<dbReference type="GO" id="GO:0003676">
    <property type="term" value="F:nucleic acid binding"/>
    <property type="evidence" value="ECO:0007669"/>
    <property type="project" value="InterPro"/>
</dbReference>
<keyword evidence="2" id="KW-0540">Nuclease</keyword>